<dbReference type="InterPro" id="IPR050059">
    <property type="entry name" value="ATP_synthase_B_chain"/>
</dbReference>
<comment type="subunit">
    <text evidence="13">F-type ATPases have 2 components, F(1) - the catalytic core - and F(0) - the membrane proton channel. F(1) has five subunits: alpha(3), beta(3), gamma(1), delta(1), epsilon(1). F(0) has three main subunits: a(1), b(2) and c(10-14). The alpha and beta chains form an alternating ring which encloses part of the gamma chain. F(1) is attached to F(0) by a central stalk formed by the gamma and epsilon chains, while a peripheral stalk is formed by the delta and b chains.</text>
</comment>
<keyword evidence="5 13" id="KW-0375">Hydrogen ion transport</keyword>
<keyword evidence="8 13" id="KW-0472">Membrane</keyword>
<feature type="transmembrane region" description="Helical" evidence="13">
    <location>
        <begin position="44"/>
        <end position="67"/>
    </location>
</feature>
<comment type="subcellular location">
    <subcellularLocation>
        <location evidence="13">Cell membrane</location>
        <topology evidence="13">Single-pass membrane protein</topology>
    </subcellularLocation>
    <subcellularLocation>
        <location evidence="12">Endomembrane system</location>
        <topology evidence="12">Single-pass membrane protein</topology>
    </subcellularLocation>
</comment>
<dbReference type="EMBL" id="JAUKTR010000001">
    <property type="protein sequence ID" value="MDO1558442.1"/>
    <property type="molecule type" value="Genomic_DNA"/>
</dbReference>
<accession>A0ABT8SME2</accession>
<keyword evidence="16" id="KW-1185">Reference proteome</keyword>
<comment type="similarity">
    <text evidence="1 13 14">Belongs to the ATPase B chain family.</text>
</comment>
<evidence type="ECO:0000256" key="11">
    <source>
        <dbReference type="ARBA" id="ARBA00025614"/>
    </source>
</evidence>
<evidence type="ECO:0000313" key="16">
    <source>
        <dbReference type="Proteomes" id="UP001169063"/>
    </source>
</evidence>
<keyword evidence="3 13" id="KW-0138">CF(0)</keyword>
<dbReference type="PANTHER" id="PTHR33445:SF1">
    <property type="entry name" value="ATP SYNTHASE SUBUNIT B"/>
    <property type="match status" value="1"/>
</dbReference>
<dbReference type="InterPro" id="IPR002146">
    <property type="entry name" value="ATP_synth_b/b'su_bac/chlpt"/>
</dbReference>
<keyword evidence="6 13" id="KW-1133">Transmembrane helix</keyword>
<dbReference type="Pfam" id="PF00430">
    <property type="entry name" value="ATP-synt_B"/>
    <property type="match status" value="1"/>
</dbReference>
<evidence type="ECO:0000256" key="9">
    <source>
        <dbReference type="ARBA" id="ARBA00023310"/>
    </source>
</evidence>
<keyword evidence="13" id="KW-1003">Cell membrane</keyword>
<dbReference type="RefSeq" id="WP_302108855.1">
    <property type="nucleotide sequence ID" value="NZ_JAUKTR010000001.1"/>
</dbReference>
<name>A0ABT8SME2_9CAUL</name>
<evidence type="ECO:0000256" key="5">
    <source>
        <dbReference type="ARBA" id="ARBA00022781"/>
    </source>
</evidence>
<evidence type="ECO:0000256" key="10">
    <source>
        <dbReference type="ARBA" id="ARBA00025198"/>
    </source>
</evidence>
<dbReference type="PANTHER" id="PTHR33445">
    <property type="entry name" value="ATP SYNTHASE SUBUNIT B', CHLOROPLASTIC"/>
    <property type="match status" value="1"/>
</dbReference>
<keyword evidence="9 13" id="KW-0066">ATP synthesis</keyword>
<gene>
    <name evidence="13" type="primary">atpF</name>
    <name evidence="15" type="ORF">Q0812_03250</name>
</gene>
<comment type="caution">
    <text evidence="15">The sequence shown here is derived from an EMBL/GenBank/DDBJ whole genome shotgun (WGS) entry which is preliminary data.</text>
</comment>
<protein>
    <recommendedName>
        <fullName evidence="13">ATP synthase subunit b</fullName>
    </recommendedName>
    <alternativeName>
        <fullName evidence="13">ATP synthase F(0) sector subunit b</fullName>
    </alternativeName>
    <alternativeName>
        <fullName evidence="13">ATPase subunit I</fullName>
    </alternativeName>
    <alternativeName>
        <fullName evidence="13">F-type ATPase subunit b</fullName>
        <shortName evidence="13">F-ATPase subunit b</shortName>
    </alternativeName>
</protein>
<comment type="function">
    <text evidence="11">Component of the F(0) channel, it forms part of the peripheral stalk, linking F(1) to F(0). The b'-subunit is a diverged and duplicated form of b found in plants and photosynthetic bacteria.</text>
</comment>
<keyword evidence="2 13" id="KW-0813">Transport</keyword>
<evidence type="ECO:0000256" key="8">
    <source>
        <dbReference type="ARBA" id="ARBA00023136"/>
    </source>
</evidence>
<evidence type="ECO:0000256" key="12">
    <source>
        <dbReference type="ARBA" id="ARBA00037847"/>
    </source>
</evidence>
<evidence type="ECO:0000313" key="15">
    <source>
        <dbReference type="EMBL" id="MDO1558442.1"/>
    </source>
</evidence>
<sequence>MAQTPDHGPADPHAAPTTVHDTHATTEAEHGSGGGLPQFEFQHWFGQIVYLVFLFALLYLLIAKVFAPRMRRIFDQRAETIETAIATARRVQAEADAQADAARAGVAQARAEALRTATEAKARVTEDLNRRQAAAEGEAAAKVAEAEAAIAKTREAAMAGVSQIAAETAQAVVEKLTGKAATKAELDAALKGAA</sequence>
<keyword evidence="4 13" id="KW-0812">Transmembrane</keyword>
<reference evidence="15" key="1">
    <citation type="submission" date="2023-07" db="EMBL/GenBank/DDBJ databases">
        <title>Brevundimonas soil sp. nov., isolated from the soil of chemical plant.</title>
        <authorList>
            <person name="Wu N."/>
        </authorList>
    </citation>
    <scope>NUCLEOTIDE SEQUENCE</scope>
    <source>
        <strain evidence="15">XZ-24</strain>
    </source>
</reference>
<dbReference type="HAMAP" id="MF_01398">
    <property type="entry name" value="ATP_synth_b_bprime"/>
    <property type="match status" value="1"/>
</dbReference>
<evidence type="ECO:0000256" key="14">
    <source>
        <dbReference type="RuleBase" id="RU003848"/>
    </source>
</evidence>
<evidence type="ECO:0000256" key="7">
    <source>
        <dbReference type="ARBA" id="ARBA00023065"/>
    </source>
</evidence>
<proteinExistence type="inferred from homology"/>
<comment type="function">
    <text evidence="10 13">F(1)F(0) ATP synthase produces ATP from ADP in the presence of a proton or sodium gradient. F-type ATPases consist of two structural domains, F(1) containing the extramembraneous catalytic core and F(0) containing the membrane proton channel, linked together by a central stalk and a peripheral stalk. During catalysis, ATP synthesis in the catalytic domain of F(1) is coupled via a rotary mechanism of the central stalk subunits to proton translocation.</text>
</comment>
<organism evidence="15 16">
    <name type="scientific">Peiella sedimenti</name>
    <dbReference type="NCBI Taxonomy" id="3061083"/>
    <lineage>
        <taxon>Bacteria</taxon>
        <taxon>Pseudomonadati</taxon>
        <taxon>Pseudomonadota</taxon>
        <taxon>Alphaproteobacteria</taxon>
        <taxon>Caulobacterales</taxon>
        <taxon>Caulobacteraceae</taxon>
        <taxon>Peiella</taxon>
    </lineage>
</organism>
<keyword evidence="7 13" id="KW-0406">Ion transport</keyword>
<evidence type="ECO:0000256" key="4">
    <source>
        <dbReference type="ARBA" id="ARBA00022692"/>
    </source>
</evidence>
<evidence type="ECO:0000256" key="13">
    <source>
        <dbReference type="HAMAP-Rule" id="MF_01398"/>
    </source>
</evidence>
<evidence type="ECO:0000256" key="3">
    <source>
        <dbReference type="ARBA" id="ARBA00022547"/>
    </source>
</evidence>
<evidence type="ECO:0000256" key="1">
    <source>
        <dbReference type="ARBA" id="ARBA00005513"/>
    </source>
</evidence>
<evidence type="ECO:0000256" key="6">
    <source>
        <dbReference type="ARBA" id="ARBA00022989"/>
    </source>
</evidence>
<evidence type="ECO:0000256" key="2">
    <source>
        <dbReference type="ARBA" id="ARBA00022448"/>
    </source>
</evidence>
<dbReference type="Proteomes" id="UP001169063">
    <property type="component" value="Unassembled WGS sequence"/>
</dbReference>